<evidence type="ECO:0000313" key="9">
    <source>
        <dbReference type="EMBL" id="ARR01269.1"/>
    </source>
</evidence>
<dbReference type="PANTHER" id="PTHR30472">
    <property type="entry name" value="FERRIC ENTEROBACTIN TRANSPORT SYSTEM PERMEASE PROTEIN"/>
    <property type="match status" value="1"/>
</dbReference>
<feature type="transmembrane region" description="Helical" evidence="8">
    <location>
        <begin position="125"/>
        <end position="143"/>
    </location>
</feature>
<dbReference type="GO" id="GO:0005886">
    <property type="term" value="C:plasma membrane"/>
    <property type="evidence" value="ECO:0007669"/>
    <property type="project" value="UniProtKB-SubCell"/>
</dbReference>
<evidence type="ECO:0000256" key="4">
    <source>
        <dbReference type="ARBA" id="ARBA00022475"/>
    </source>
</evidence>
<dbReference type="InterPro" id="IPR000522">
    <property type="entry name" value="ABC_transptr_permease_BtuC"/>
</dbReference>
<dbReference type="InterPro" id="IPR037294">
    <property type="entry name" value="ABC_BtuC-like"/>
</dbReference>
<dbReference type="Gene3D" id="1.10.3470.10">
    <property type="entry name" value="ABC transporter involved in vitamin B12 uptake, BtuC"/>
    <property type="match status" value="1"/>
</dbReference>
<feature type="transmembrane region" description="Helical" evidence="8">
    <location>
        <begin position="283"/>
        <end position="299"/>
    </location>
</feature>
<evidence type="ECO:0000256" key="1">
    <source>
        <dbReference type="ARBA" id="ARBA00004651"/>
    </source>
</evidence>
<comment type="subcellular location">
    <subcellularLocation>
        <location evidence="1">Cell membrane</location>
        <topology evidence="1">Multi-pass membrane protein</topology>
    </subcellularLocation>
</comment>
<comment type="similarity">
    <text evidence="2">Belongs to the binding-protein-dependent transport system permease family. FecCD subfamily.</text>
</comment>
<dbReference type="CDD" id="cd06550">
    <property type="entry name" value="TM_ABC_iron-siderophores_like"/>
    <property type="match status" value="1"/>
</dbReference>
<dbReference type="Proteomes" id="UP000194260">
    <property type="component" value="Chromosome"/>
</dbReference>
<feature type="transmembrane region" description="Helical" evidence="8">
    <location>
        <begin position="311"/>
        <end position="329"/>
    </location>
</feature>
<name>A0A1X9SYR5_9BACT</name>
<feature type="transmembrane region" description="Helical" evidence="8">
    <location>
        <begin position="68"/>
        <end position="86"/>
    </location>
</feature>
<keyword evidence="4" id="KW-1003">Cell membrane</keyword>
<keyword evidence="3" id="KW-0813">Transport</keyword>
<dbReference type="EMBL" id="CP018789">
    <property type="protein sequence ID" value="ARR01269.1"/>
    <property type="molecule type" value="Genomic_DNA"/>
</dbReference>
<feature type="transmembrane region" description="Helical" evidence="8">
    <location>
        <begin position="39"/>
        <end position="62"/>
    </location>
</feature>
<accession>A0A1X9SYR5</accession>
<evidence type="ECO:0000256" key="5">
    <source>
        <dbReference type="ARBA" id="ARBA00022692"/>
    </source>
</evidence>
<dbReference type="PANTHER" id="PTHR30472:SF70">
    <property type="entry name" value="MOLYBDATE IMPORT SYSTEM PERMEASE PROTEIN MOLB"/>
    <property type="match status" value="1"/>
</dbReference>
<evidence type="ECO:0000256" key="3">
    <source>
        <dbReference type="ARBA" id="ARBA00022448"/>
    </source>
</evidence>
<dbReference type="GO" id="GO:0033214">
    <property type="term" value="P:siderophore-iron import into cell"/>
    <property type="evidence" value="ECO:0007669"/>
    <property type="project" value="TreeGrafter"/>
</dbReference>
<dbReference type="FunFam" id="1.10.3470.10:FF:000001">
    <property type="entry name" value="Vitamin B12 ABC transporter permease BtuC"/>
    <property type="match status" value="1"/>
</dbReference>
<gene>
    <name evidence="9" type="ORF">CSUIS_1482</name>
</gene>
<evidence type="ECO:0000256" key="7">
    <source>
        <dbReference type="ARBA" id="ARBA00023136"/>
    </source>
</evidence>
<proteinExistence type="inferred from homology"/>
<evidence type="ECO:0000313" key="10">
    <source>
        <dbReference type="Proteomes" id="UP000194260"/>
    </source>
</evidence>
<evidence type="ECO:0000256" key="2">
    <source>
        <dbReference type="ARBA" id="ARBA00007935"/>
    </source>
</evidence>
<evidence type="ECO:0000256" key="6">
    <source>
        <dbReference type="ARBA" id="ARBA00022989"/>
    </source>
</evidence>
<dbReference type="KEGG" id="camy:CSUIS_1482"/>
<keyword evidence="7 8" id="KW-0472">Membrane</keyword>
<evidence type="ECO:0000256" key="8">
    <source>
        <dbReference type="SAM" id="Phobius"/>
    </source>
</evidence>
<feature type="transmembrane region" description="Helical" evidence="8">
    <location>
        <begin position="194"/>
        <end position="218"/>
    </location>
</feature>
<dbReference type="SUPFAM" id="SSF81345">
    <property type="entry name" value="ABC transporter involved in vitamin B12 uptake, BtuC"/>
    <property type="match status" value="1"/>
</dbReference>
<keyword evidence="6 8" id="KW-1133">Transmembrane helix</keyword>
<dbReference type="Pfam" id="PF01032">
    <property type="entry name" value="FecCD"/>
    <property type="match status" value="1"/>
</dbReference>
<feature type="transmembrane region" description="Helical" evidence="8">
    <location>
        <begin position="6"/>
        <end position="27"/>
    </location>
</feature>
<dbReference type="GO" id="GO:0022857">
    <property type="term" value="F:transmembrane transporter activity"/>
    <property type="evidence" value="ECO:0007669"/>
    <property type="project" value="InterPro"/>
</dbReference>
<protein>
    <submittedName>
        <fullName evidence="9">Iron siderophore ABC transporter, permease protein</fullName>
    </submittedName>
</protein>
<feature type="transmembrane region" description="Helical" evidence="8">
    <location>
        <begin position="239"/>
        <end position="263"/>
    </location>
</feature>
<organism evidence="9 10">
    <name type="scientific">Campylobacter porcelli</name>
    <dbReference type="NCBI Taxonomy" id="1660073"/>
    <lineage>
        <taxon>Bacteria</taxon>
        <taxon>Pseudomonadati</taxon>
        <taxon>Campylobacterota</taxon>
        <taxon>Epsilonproteobacteria</taxon>
        <taxon>Campylobacterales</taxon>
        <taxon>Campylobacteraceae</taxon>
        <taxon>Campylobacter</taxon>
    </lineage>
</organism>
<dbReference type="AlphaFoldDB" id="A0A1X9SYR5"/>
<sequence>MDTEVLRVVWSCFFLFILLIFSAFFALISGNLDLKISDVISVILYNIFGIGSIDPTTQIVIWNLRFPRILIAILVGISLASAGVIYQSIFRNPLVEPFILGASAGASFGASLAILLPAIFISLQISAFAFGLLAVFLAYILAFQKGVTNSVALVLSGVIVGSIFSSLVGIMKYLSEDSQLREITFWMMGGLYQASWYDIAVNASFGLPCFIIAFILAWKLNLLSLGDEEARSLGINPQIYKIIFIIIATLISSLSVSSVGIIAWIGLMMPHAARMLVGADNRAILPVAGLMGAIYLLICDTLARTLSSGEIPVGIIVSLLGAPFLLWILKARSAKLFG</sequence>
<feature type="transmembrane region" description="Helical" evidence="8">
    <location>
        <begin position="98"/>
        <end position="119"/>
    </location>
</feature>
<dbReference type="RefSeq" id="WP_236860780.1">
    <property type="nucleotide sequence ID" value="NZ_CP018789.1"/>
</dbReference>
<feature type="transmembrane region" description="Helical" evidence="8">
    <location>
        <begin position="150"/>
        <end position="174"/>
    </location>
</feature>
<reference evidence="10" key="1">
    <citation type="journal article" date="2017" name="Genome Biol. Evol.">
        <title>Comparative Genomic Analysis Identifies a Campylobacter Clade Deficient in Selenium Metabolism.</title>
        <authorList>
            <person name="Miller W.G."/>
            <person name="Yee E."/>
            <person name="Lopes B.S."/>
            <person name="Chapman M.H."/>
            <person name="Huynh S."/>
            <person name="Bono J.L."/>
            <person name="Parker C.T."/>
            <person name="Strachan N.J.C."/>
            <person name="Forbes K.J."/>
        </authorList>
    </citation>
    <scope>NUCLEOTIDE SEQUENCE [LARGE SCALE GENOMIC DNA]</scope>
    <source>
        <strain evidence="10">RM6137</strain>
    </source>
</reference>
<dbReference type="STRING" id="1660073.CSUIS_1482"/>
<keyword evidence="5 8" id="KW-0812">Transmembrane</keyword>